<evidence type="ECO:0000256" key="3">
    <source>
        <dbReference type="ARBA" id="ARBA00022989"/>
    </source>
</evidence>
<evidence type="ECO:0000313" key="9">
    <source>
        <dbReference type="Proteomes" id="UP000800096"/>
    </source>
</evidence>
<dbReference type="Proteomes" id="UP000800096">
    <property type="component" value="Unassembled WGS sequence"/>
</dbReference>
<accession>A0A6A5R486</accession>
<proteinExistence type="inferred from homology"/>
<dbReference type="InterPro" id="IPR049326">
    <property type="entry name" value="Rhodopsin_dom_fungi"/>
</dbReference>
<dbReference type="Pfam" id="PF20684">
    <property type="entry name" value="Fung_rhodopsin"/>
    <property type="match status" value="1"/>
</dbReference>
<gene>
    <name evidence="8" type="ORF">BDU57DRAFT_535436</name>
</gene>
<dbReference type="GO" id="GO:0016020">
    <property type="term" value="C:membrane"/>
    <property type="evidence" value="ECO:0007669"/>
    <property type="project" value="UniProtKB-SubCell"/>
</dbReference>
<evidence type="ECO:0000256" key="6">
    <source>
        <dbReference type="SAM" id="Phobius"/>
    </source>
</evidence>
<comment type="subcellular location">
    <subcellularLocation>
        <location evidence="1">Membrane</location>
        <topology evidence="1">Multi-pass membrane protein</topology>
    </subcellularLocation>
</comment>
<dbReference type="PANTHER" id="PTHR33048:SF134">
    <property type="entry name" value="INTEGRAL MEMBRANE PROTEIN"/>
    <property type="match status" value="1"/>
</dbReference>
<keyword evidence="3 6" id="KW-1133">Transmembrane helix</keyword>
<dbReference type="OrthoDB" id="5391602at2759"/>
<dbReference type="AlphaFoldDB" id="A0A6A5R486"/>
<evidence type="ECO:0000259" key="7">
    <source>
        <dbReference type="Pfam" id="PF20684"/>
    </source>
</evidence>
<name>A0A6A5R486_AMPQU</name>
<feature type="transmembrane region" description="Helical" evidence="6">
    <location>
        <begin position="111"/>
        <end position="138"/>
    </location>
</feature>
<reference evidence="8" key="1">
    <citation type="journal article" date="2020" name="Stud. Mycol.">
        <title>101 Dothideomycetes genomes: a test case for predicting lifestyles and emergence of pathogens.</title>
        <authorList>
            <person name="Haridas S."/>
            <person name="Albert R."/>
            <person name="Binder M."/>
            <person name="Bloem J."/>
            <person name="Labutti K."/>
            <person name="Salamov A."/>
            <person name="Andreopoulos B."/>
            <person name="Baker S."/>
            <person name="Barry K."/>
            <person name="Bills G."/>
            <person name="Bluhm B."/>
            <person name="Cannon C."/>
            <person name="Castanera R."/>
            <person name="Culley D."/>
            <person name="Daum C."/>
            <person name="Ezra D."/>
            <person name="Gonzalez J."/>
            <person name="Henrissat B."/>
            <person name="Kuo A."/>
            <person name="Liang C."/>
            <person name="Lipzen A."/>
            <person name="Lutzoni F."/>
            <person name="Magnuson J."/>
            <person name="Mondo S."/>
            <person name="Nolan M."/>
            <person name="Ohm R."/>
            <person name="Pangilinan J."/>
            <person name="Park H.-J."/>
            <person name="Ramirez L."/>
            <person name="Alfaro M."/>
            <person name="Sun H."/>
            <person name="Tritt A."/>
            <person name="Yoshinaga Y."/>
            <person name="Zwiers L.-H."/>
            <person name="Turgeon B."/>
            <person name="Goodwin S."/>
            <person name="Spatafora J."/>
            <person name="Crous P."/>
            <person name="Grigoriev I."/>
        </authorList>
    </citation>
    <scope>NUCLEOTIDE SEQUENCE</scope>
    <source>
        <strain evidence="8">HMLAC05119</strain>
    </source>
</reference>
<evidence type="ECO:0000256" key="4">
    <source>
        <dbReference type="ARBA" id="ARBA00023136"/>
    </source>
</evidence>
<dbReference type="PANTHER" id="PTHR33048">
    <property type="entry name" value="PTH11-LIKE INTEGRAL MEMBRANE PROTEIN (AFU_ORTHOLOGUE AFUA_5G11245)"/>
    <property type="match status" value="1"/>
</dbReference>
<keyword evidence="2 6" id="KW-0812">Transmembrane</keyword>
<keyword evidence="9" id="KW-1185">Reference proteome</keyword>
<feature type="transmembrane region" description="Helical" evidence="6">
    <location>
        <begin position="150"/>
        <end position="171"/>
    </location>
</feature>
<feature type="transmembrane region" description="Helical" evidence="6">
    <location>
        <begin position="203"/>
        <end position="222"/>
    </location>
</feature>
<sequence length="401" mass="44986">MAPLQTQKQSPGLQYALAAVCMFLPTVFTALRFRARRVQRVQLAWDDWLILFSLASRMTACTMLLLTTPSQVFVYAHAAWLMVGTAKGYQGRHMLIGDDNLPIPGDQKYRWFLICLYAGQLCAILAIGPTKISVLLFYRRIFRGKWFHRVTWTLILLCSAWTISFFFANLFECMPISDAFKHALGTVYNGNCIDAVPMYLTQAYWDVILDVFILLIPIPLVYKLRLPLRQKIAVLGIFLLGGITVISSSAKVMVFNFIGGGKHQPTPHRAATTNPSPEIEERYDDITYYLSPAAYWPLIEASLQITAACLPLLRPFIDDWTSIFHSRPTPPPTAEYAHTSTSPAHFHPAIFVNRQVTSFSPPPAPGRVPTSVLTSLRAVQQTVPARTRRVASLSHADAQRG</sequence>
<dbReference type="InterPro" id="IPR052337">
    <property type="entry name" value="SAT4-like"/>
</dbReference>
<evidence type="ECO:0000256" key="5">
    <source>
        <dbReference type="ARBA" id="ARBA00038359"/>
    </source>
</evidence>
<evidence type="ECO:0000313" key="8">
    <source>
        <dbReference type="EMBL" id="KAF1921834.1"/>
    </source>
</evidence>
<feature type="transmembrane region" description="Helical" evidence="6">
    <location>
        <begin position="43"/>
        <end position="66"/>
    </location>
</feature>
<comment type="similarity">
    <text evidence="5">Belongs to the SAT4 family.</text>
</comment>
<dbReference type="EMBL" id="ML979132">
    <property type="protein sequence ID" value="KAF1921834.1"/>
    <property type="molecule type" value="Genomic_DNA"/>
</dbReference>
<protein>
    <recommendedName>
        <fullName evidence="7">Rhodopsin domain-containing protein</fullName>
    </recommendedName>
</protein>
<feature type="transmembrane region" description="Helical" evidence="6">
    <location>
        <begin position="234"/>
        <end position="258"/>
    </location>
</feature>
<evidence type="ECO:0000256" key="2">
    <source>
        <dbReference type="ARBA" id="ARBA00022692"/>
    </source>
</evidence>
<evidence type="ECO:0000256" key="1">
    <source>
        <dbReference type="ARBA" id="ARBA00004141"/>
    </source>
</evidence>
<feature type="transmembrane region" description="Helical" evidence="6">
    <location>
        <begin position="12"/>
        <end position="31"/>
    </location>
</feature>
<feature type="domain" description="Rhodopsin" evidence="7">
    <location>
        <begin position="31"/>
        <end position="317"/>
    </location>
</feature>
<organism evidence="8 9">
    <name type="scientific">Ampelomyces quisqualis</name>
    <name type="common">Powdery mildew agent</name>
    <dbReference type="NCBI Taxonomy" id="50730"/>
    <lineage>
        <taxon>Eukaryota</taxon>
        <taxon>Fungi</taxon>
        <taxon>Dikarya</taxon>
        <taxon>Ascomycota</taxon>
        <taxon>Pezizomycotina</taxon>
        <taxon>Dothideomycetes</taxon>
        <taxon>Pleosporomycetidae</taxon>
        <taxon>Pleosporales</taxon>
        <taxon>Pleosporineae</taxon>
        <taxon>Phaeosphaeriaceae</taxon>
        <taxon>Ampelomyces</taxon>
    </lineage>
</organism>
<keyword evidence="4 6" id="KW-0472">Membrane</keyword>